<dbReference type="Proteomes" id="UP000033689">
    <property type="component" value="Unassembled WGS sequence"/>
</dbReference>
<gene>
    <name evidence="1" type="ORF">RBEMOGI_0441</name>
</gene>
<proteinExistence type="predicted"/>
<accession>A0A0F3QK67</accession>
<reference evidence="1 2" key="1">
    <citation type="submission" date="2015-02" db="EMBL/GenBank/DDBJ databases">
        <title>Genome Sequencing of Rickettsiales.</title>
        <authorList>
            <person name="Daugherty S.C."/>
            <person name="Su Q."/>
            <person name="Abolude K."/>
            <person name="Beier-Sexton M."/>
            <person name="Carlyon J.A."/>
            <person name="Carter R."/>
            <person name="Day N.P."/>
            <person name="Dumler S.J."/>
            <person name="Dyachenko V."/>
            <person name="Godinez A."/>
            <person name="Kurtti T.J."/>
            <person name="Lichay M."/>
            <person name="Mullins K.E."/>
            <person name="Ott S."/>
            <person name="Pappas-Brown V."/>
            <person name="Paris D.H."/>
            <person name="Patel P."/>
            <person name="Richards A.L."/>
            <person name="Sadzewicz L."/>
            <person name="Sears K."/>
            <person name="Seidman D."/>
            <person name="Sengamalay N."/>
            <person name="Stenos J."/>
            <person name="Tallon L.J."/>
            <person name="Vincent G."/>
            <person name="Fraser C.M."/>
            <person name="Munderloh U."/>
            <person name="Dunning-Hotopp J.C."/>
        </authorList>
    </citation>
    <scope>NUCLEOTIDE SEQUENCE [LARGE SCALE GENOMIC DNA]</scope>
    <source>
        <strain evidence="1 2">RML Mogi</strain>
    </source>
</reference>
<evidence type="ECO:0000313" key="1">
    <source>
        <dbReference type="EMBL" id="KJV91829.1"/>
    </source>
</evidence>
<name>A0A0F3QK67_RICBE</name>
<dbReference type="EMBL" id="LAOJ01000001">
    <property type="protein sequence ID" value="KJV91829.1"/>
    <property type="molecule type" value="Genomic_DNA"/>
</dbReference>
<organism evidence="1 2">
    <name type="scientific">Rickettsia bellii str. RML Mogi</name>
    <dbReference type="NCBI Taxonomy" id="1359194"/>
    <lineage>
        <taxon>Bacteria</taxon>
        <taxon>Pseudomonadati</taxon>
        <taxon>Pseudomonadota</taxon>
        <taxon>Alphaproteobacteria</taxon>
        <taxon>Rickettsiales</taxon>
        <taxon>Rickettsiaceae</taxon>
        <taxon>Rickettsieae</taxon>
        <taxon>Rickettsia</taxon>
        <taxon>belli group</taxon>
    </lineage>
</organism>
<evidence type="ECO:0000313" key="2">
    <source>
        <dbReference type="Proteomes" id="UP000033689"/>
    </source>
</evidence>
<dbReference type="PATRIC" id="fig|1359194.3.peg.455"/>
<dbReference type="STRING" id="33990.A3306_05755"/>
<evidence type="ECO:0008006" key="3">
    <source>
        <dbReference type="Google" id="ProtNLM"/>
    </source>
</evidence>
<dbReference type="AlphaFoldDB" id="A0A0F3QK67"/>
<sequence length="145" mass="16457">MLNMFGSFFSSFGGAIGNAFGGGIFSSIGRFAGKMLGEYLDQLNHEPEEYDYIKNFKESFKYVTANYGEPIPLIFGTTKVSGKIIWADKVKEIANSTRHKEYFPYFHNVNLLRLLRNIAISFLLPSVFVRVRLVKLTGYGQMMKS</sequence>
<comment type="caution">
    <text evidence="1">The sequence shown here is derived from an EMBL/GenBank/DDBJ whole genome shotgun (WGS) entry which is preliminary data.</text>
</comment>
<protein>
    <recommendedName>
        <fullName evidence="3">Phage host specificity protein</fullName>
    </recommendedName>
</protein>